<keyword evidence="4" id="KW-1185">Reference proteome</keyword>
<dbReference type="Proteomes" id="UP001456224">
    <property type="component" value="Chromosome"/>
</dbReference>
<reference evidence="2 4" key="2">
    <citation type="submission" date="2024-03" db="EMBL/GenBank/DDBJ databases">
        <title>Reference genomes for the five species model microbial community.</title>
        <authorList>
            <person name="Padfield D."/>
        </authorList>
    </citation>
    <scope>NUCLEOTIDE SEQUENCE [LARGE SCALE GENOMIC DNA]</scope>
    <source>
        <strain evidence="2 4">AB1</strain>
    </source>
</reference>
<sequence length="128" mass="13345">MNIDTFLALVNAYCTRAGLPPAVLENEHCVLLPQPGQAVVLAWDAAEEELLLLAPVGAEPIELDGEAAVELLGDAYLGQNLAGAAAGIDPQTGGLVLWRRLPGYGLTADRLERSIQRTVAAAQACLGS</sequence>
<reference evidence="1 3" key="1">
    <citation type="submission" date="2018-07" db="EMBL/GenBank/DDBJ databases">
        <authorList>
            <person name="Peeters C."/>
        </authorList>
    </citation>
    <scope>NUCLEOTIDE SEQUENCE [LARGE SCALE GENOMIC DNA]</scope>
    <source>
        <strain evidence="1 3">LMG 30378</strain>
    </source>
</reference>
<proteinExistence type="predicted"/>
<evidence type="ECO:0000313" key="3">
    <source>
        <dbReference type="Proteomes" id="UP000289465"/>
    </source>
</evidence>
<accession>A0A446CH36</accession>
<dbReference type="InterPro" id="IPR010261">
    <property type="entry name" value="Tir_chaperone"/>
</dbReference>
<dbReference type="AlphaFoldDB" id="A0A446CH36"/>
<evidence type="ECO:0000313" key="2">
    <source>
        <dbReference type="EMBL" id="WXR73053.1"/>
    </source>
</evidence>
<dbReference type="Gene3D" id="3.30.1460.10">
    <property type="match status" value="1"/>
</dbReference>
<dbReference type="RefSeq" id="WP_165360165.1">
    <property type="nucleotide sequence ID" value="NZ_CP148753.1"/>
</dbReference>
<evidence type="ECO:0000313" key="4">
    <source>
        <dbReference type="Proteomes" id="UP001456224"/>
    </source>
</evidence>
<protein>
    <submittedName>
        <fullName evidence="2">Type III secretion system chaperone</fullName>
    </submittedName>
</protein>
<dbReference type="CDD" id="cd16364">
    <property type="entry name" value="T3SC_I-like"/>
    <property type="match status" value="1"/>
</dbReference>
<dbReference type="SUPFAM" id="SSF69635">
    <property type="entry name" value="Type III secretory system chaperone-like"/>
    <property type="match status" value="1"/>
</dbReference>
<dbReference type="EMBL" id="CP148753">
    <property type="protein sequence ID" value="WXR73053.1"/>
    <property type="molecule type" value="Genomic_DNA"/>
</dbReference>
<evidence type="ECO:0000313" key="1">
    <source>
        <dbReference type="EMBL" id="SSW67216.1"/>
    </source>
</evidence>
<dbReference type="GO" id="GO:0030254">
    <property type="term" value="P:protein secretion by the type III secretion system"/>
    <property type="evidence" value="ECO:0007669"/>
    <property type="project" value="InterPro"/>
</dbReference>
<gene>
    <name evidence="1" type="ORF">AVE30378_02507</name>
    <name evidence="2" type="ORF">WHX56_25975</name>
</gene>
<dbReference type="Proteomes" id="UP000289465">
    <property type="component" value="Unassembled WGS sequence"/>
</dbReference>
<dbReference type="EMBL" id="UFQC01000011">
    <property type="protein sequence ID" value="SSW67216.1"/>
    <property type="molecule type" value="Genomic_DNA"/>
</dbReference>
<dbReference type="Pfam" id="PF05932">
    <property type="entry name" value="CesT"/>
    <property type="match status" value="1"/>
</dbReference>
<organism evidence="1 3">
    <name type="scientific">Achromobacter veterisilvae</name>
    <dbReference type="NCBI Taxonomy" id="2069367"/>
    <lineage>
        <taxon>Bacteria</taxon>
        <taxon>Pseudomonadati</taxon>
        <taxon>Pseudomonadota</taxon>
        <taxon>Betaproteobacteria</taxon>
        <taxon>Burkholderiales</taxon>
        <taxon>Alcaligenaceae</taxon>
        <taxon>Achromobacter</taxon>
    </lineage>
</organism>
<name>A0A446CH36_9BURK</name>